<sequence length="180" mass="19994">MKKTILFCITALLAVQCAFAQQNQVLAMNNPASGNESGKEINNPDEEIFVFEVYGTIPAPKATFEEEHFLGEPLSAKWTAFNQNYTRVYDVSIGFSDAAVEIVKPVIYKAVNKVNKYYKKSTQGGSVSKEEAINKLTHILDCANVLCFEDNTATFENALNKAKTPEEIISLFNKVTIKVL</sequence>
<keyword evidence="3" id="KW-1185">Reference proteome</keyword>
<evidence type="ECO:0000313" key="2">
    <source>
        <dbReference type="EMBL" id="SHG01245.1"/>
    </source>
</evidence>
<keyword evidence="1" id="KW-0732">Signal</keyword>
<protein>
    <submittedName>
        <fullName evidence="2">Uncharacterized protein</fullName>
    </submittedName>
</protein>
<feature type="signal peptide" evidence="1">
    <location>
        <begin position="1"/>
        <end position="20"/>
    </location>
</feature>
<dbReference type="RefSeq" id="WP_073403785.1">
    <property type="nucleotide sequence ID" value="NZ_FQTV01000020.1"/>
</dbReference>
<gene>
    <name evidence="2" type="ORF">SAMN05444405_12017</name>
</gene>
<proteinExistence type="predicted"/>
<dbReference type="AlphaFoldDB" id="A0A1M5GBX0"/>
<feature type="chain" id="PRO_5012318999" evidence="1">
    <location>
        <begin position="21"/>
        <end position="180"/>
    </location>
</feature>
<evidence type="ECO:0000256" key="1">
    <source>
        <dbReference type="SAM" id="SignalP"/>
    </source>
</evidence>
<organism evidence="2 3">
    <name type="scientific">Bacteroides luti</name>
    <dbReference type="NCBI Taxonomy" id="1297750"/>
    <lineage>
        <taxon>Bacteria</taxon>
        <taxon>Pseudomonadati</taxon>
        <taxon>Bacteroidota</taxon>
        <taxon>Bacteroidia</taxon>
        <taxon>Bacteroidales</taxon>
        <taxon>Bacteroidaceae</taxon>
        <taxon>Bacteroides</taxon>
    </lineage>
</organism>
<dbReference type="STRING" id="1297750.SAMN05444405_12017"/>
<accession>A0A1M5GBX0</accession>
<dbReference type="EMBL" id="FQTV01000020">
    <property type="protein sequence ID" value="SHG01245.1"/>
    <property type="molecule type" value="Genomic_DNA"/>
</dbReference>
<reference evidence="3" key="1">
    <citation type="submission" date="2016-11" db="EMBL/GenBank/DDBJ databases">
        <authorList>
            <person name="Varghese N."/>
            <person name="Submissions S."/>
        </authorList>
    </citation>
    <scope>NUCLEOTIDE SEQUENCE [LARGE SCALE GENOMIC DNA]</scope>
    <source>
        <strain evidence="3">DSM 26991</strain>
    </source>
</reference>
<dbReference type="Proteomes" id="UP000184509">
    <property type="component" value="Unassembled WGS sequence"/>
</dbReference>
<name>A0A1M5GBX0_9BACE</name>
<dbReference type="OrthoDB" id="1045785at2"/>
<evidence type="ECO:0000313" key="3">
    <source>
        <dbReference type="Proteomes" id="UP000184509"/>
    </source>
</evidence>